<dbReference type="STRING" id="1635173.WH52_01400"/>
<evidence type="ECO:0000313" key="3">
    <source>
        <dbReference type="Proteomes" id="UP000194221"/>
    </source>
</evidence>
<dbReference type="EMBL" id="LAPZ01000001">
    <property type="protein sequence ID" value="OSY89323.1"/>
    <property type="molecule type" value="Genomic_DNA"/>
</dbReference>
<sequence>MKKLRGKELDLSLKKELDKMIDTGYKLAPITRSNLQRRLGLNSRGTLAVKHRAEMIEKAKEVQLNNAGLDIRGKKKRSTLKQQNELLKEKIIELERQRDELVEQIAMIINGAQARGYNVDEIMVPIIKIDL</sequence>
<proteinExistence type="predicted"/>
<dbReference type="AlphaFoldDB" id="A0A1Y2PFR5"/>
<evidence type="ECO:0000256" key="1">
    <source>
        <dbReference type="SAM" id="Coils"/>
    </source>
</evidence>
<accession>A0A1Y2PFR5</accession>
<evidence type="ECO:0000313" key="2">
    <source>
        <dbReference type="EMBL" id="OSY89323.1"/>
    </source>
</evidence>
<protein>
    <submittedName>
        <fullName evidence="2">Uncharacterized protein</fullName>
    </submittedName>
</protein>
<keyword evidence="1" id="KW-0175">Coiled coil</keyword>
<keyword evidence="3" id="KW-1185">Reference proteome</keyword>
<feature type="coiled-coil region" evidence="1">
    <location>
        <begin position="77"/>
        <end position="104"/>
    </location>
</feature>
<name>A0A1Y2PFR5_9FLAO</name>
<comment type="caution">
    <text evidence="2">The sequence shown here is derived from an EMBL/GenBank/DDBJ whole genome shotgun (WGS) entry which is preliminary data.</text>
</comment>
<organism evidence="2 3">
    <name type="scientific">Tenacibaculum holothuriorum</name>
    <dbReference type="NCBI Taxonomy" id="1635173"/>
    <lineage>
        <taxon>Bacteria</taxon>
        <taxon>Pseudomonadati</taxon>
        <taxon>Bacteroidota</taxon>
        <taxon>Flavobacteriia</taxon>
        <taxon>Flavobacteriales</taxon>
        <taxon>Flavobacteriaceae</taxon>
        <taxon>Tenacibaculum</taxon>
    </lineage>
</organism>
<dbReference type="Proteomes" id="UP000194221">
    <property type="component" value="Unassembled WGS sequence"/>
</dbReference>
<dbReference type="RefSeq" id="WP_086029133.1">
    <property type="nucleotide sequence ID" value="NZ_LAPZ01000001.1"/>
</dbReference>
<dbReference type="OrthoDB" id="6899552at2"/>
<reference evidence="2 3" key="1">
    <citation type="submission" date="2015-03" db="EMBL/GenBank/DDBJ databases">
        <title>Genome sequence of Tenacibaculum sp. S2-2, isolated from intestinal microbiota of sea cucumber, Apostichopus japonicas.</title>
        <authorList>
            <person name="Shao Z."/>
            <person name="Wang L."/>
            <person name="Li X."/>
        </authorList>
    </citation>
    <scope>NUCLEOTIDE SEQUENCE [LARGE SCALE GENOMIC DNA]</scope>
    <source>
        <strain evidence="2 3">S2-2</strain>
    </source>
</reference>
<dbReference type="InParanoid" id="A0A1Y2PFR5"/>
<gene>
    <name evidence="2" type="ORF">WH52_01400</name>
</gene>